<gene>
    <name evidence="8" type="ORF">CKY01_10675</name>
</gene>
<comment type="caution">
    <text evidence="8">The sequence shown here is derived from an EMBL/GenBank/DDBJ whole genome shotgun (WGS) entry which is preliminary data.</text>
</comment>
<keyword evidence="2" id="KW-1003">Cell membrane</keyword>
<comment type="subcellular location">
    <subcellularLocation>
        <location evidence="1">Cell membrane</location>
        <topology evidence="1">Multi-pass membrane protein</topology>
    </subcellularLocation>
</comment>
<evidence type="ECO:0000256" key="4">
    <source>
        <dbReference type="ARBA" id="ARBA00022989"/>
    </source>
</evidence>
<dbReference type="InterPro" id="IPR036259">
    <property type="entry name" value="MFS_trans_sf"/>
</dbReference>
<dbReference type="PANTHER" id="PTHR23513:SF6">
    <property type="entry name" value="MAJOR FACILITATOR SUPERFAMILY ASSOCIATED DOMAIN-CONTAINING PROTEIN"/>
    <property type="match status" value="1"/>
</dbReference>
<dbReference type="PANTHER" id="PTHR23513">
    <property type="entry name" value="INTEGRAL MEMBRANE EFFLUX PROTEIN-RELATED"/>
    <property type="match status" value="1"/>
</dbReference>
<evidence type="ECO:0000256" key="6">
    <source>
        <dbReference type="SAM" id="Phobius"/>
    </source>
</evidence>
<feature type="transmembrane region" description="Helical" evidence="6">
    <location>
        <begin position="291"/>
        <end position="309"/>
    </location>
</feature>
<feature type="transmembrane region" description="Helical" evidence="6">
    <location>
        <begin position="108"/>
        <end position="126"/>
    </location>
</feature>
<dbReference type="InterPro" id="IPR011701">
    <property type="entry name" value="MFS"/>
</dbReference>
<dbReference type="Proteomes" id="UP000250870">
    <property type="component" value="Unassembled WGS sequence"/>
</dbReference>
<dbReference type="PROSITE" id="PS50850">
    <property type="entry name" value="MFS"/>
    <property type="match status" value="1"/>
</dbReference>
<dbReference type="EMBL" id="NSCI01000012">
    <property type="protein sequence ID" value="RAW90898.1"/>
    <property type="molecule type" value="Genomic_DNA"/>
</dbReference>
<evidence type="ECO:0000256" key="1">
    <source>
        <dbReference type="ARBA" id="ARBA00004651"/>
    </source>
</evidence>
<feature type="transmembrane region" description="Helical" evidence="6">
    <location>
        <begin position="82"/>
        <end position="102"/>
    </location>
</feature>
<evidence type="ECO:0000313" key="9">
    <source>
        <dbReference type="Proteomes" id="UP000250870"/>
    </source>
</evidence>
<feature type="transmembrane region" description="Helical" evidence="6">
    <location>
        <begin position="378"/>
        <end position="397"/>
    </location>
</feature>
<dbReference type="GO" id="GO:0022857">
    <property type="term" value="F:transmembrane transporter activity"/>
    <property type="evidence" value="ECO:0007669"/>
    <property type="project" value="InterPro"/>
</dbReference>
<dbReference type="InterPro" id="IPR020846">
    <property type="entry name" value="MFS_dom"/>
</dbReference>
<feature type="transmembrane region" description="Helical" evidence="6">
    <location>
        <begin position="349"/>
        <end position="372"/>
    </location>
</feature>
<reference evidence="8 9" key="1">
    <citation type="journal article" date="2018" name="Int. J. Syst. Evol. Microbiol.">
        <title>Whole-genome-based revisit of Photorhabdus phylogeny: proposal for the elevation of most Photorhabdus subspecies to the species level and description of one novel species Photorhabdus bodei sp. nov., and one novel subspecies Photorhabdus laumondii subsp. clarkei subsp. nov.</title>
        <authorList>
            <person name="Machado R.A.R."/>
            <person name="Wuthrich D."/>
            <person name="Kuhnert P."/>
            <person name="Arce C.C.M."/>
            <person name="Thonen L."/>
            <person name="Ruiz C."/>
            <person name="Zhang X."/>
            <person name="Robert C.A.M."/>
            <person name="Karimi J."/>
            <person name="Kamali S."/>
            <person name="Ma J."/>
            <person name="Bruggmann R."/>
            <person name="Erb M."/>
        </authorList>
    </citation>
    <scope>NUCLEOTIDE SEQUENCE [LARGE SCALE GENOMIC DNA]</scope>
    <source>
        <strain evidence="8 9">BOJ-47</strain>
    </source>
</reference>
<dbReference type="Pfam" id="PF07690">
    <property type="entry name" value="MFS_1"/>
    <property type="match status" value="1"/>
</dbReference>
<feature type="transmembrane region" description="Helical" evidence="6">
    <location>
        <begin position="260"/>
        <end position="279"/>
    </location>
</feature>
<dbReference type="CDD" id="cd06173">
    <property type="entry name" value="MFS_MefA_like"/>
    <property type="match status" value="1"/>
</dbReference>
<sequence length="404" mass="44642">MQNDIGLENKNIWANRSFITLYGTAFFVNMGVKIYALALPLLVYELTRSTEVMGWVRAVEFIPHIFLAAIIGVVVDRFNKKNWSLVILLGQAFILAITWLSVSYLRNPLWLLIPCAFLMMALDNAYNNARMTMIKQVIPLYQLNIATARMGGLYSFFDAVGPVMAGGIFLFSSIQNSFLVVIALIIFSALVLLRLDYHEVIDANHPPILTSLASGWKILRENRPMWLISLAIMFLNATGSVFTLQIIFFAKDTLTLSDSYVGYLFALTGLGGVVGSVLSDKLRLKIGLGRLFIYTIALEALGFIVVAIFPTTLSLALSLFWTSTIGIMTSICVWTYRQEAFEKNVMGRITGITGMISKIGMPVSLVLSGYIVNLAGTATIFLICALVQIGVALAIWCSPVRQLS</sequence>
<feature type="transmembrane region" description="Helical" evidence="6">
    <location>
        <begin position="152"/>
        <end position="171"/>
    </location>
</feature>
<feature type="transmembrane region" description="Helical" evidence="6">
    <location>
        <begin position="226"/>
        <end position="248"/>
    </location>
</feature>
<evidence type="ECO:0000256" key="3">
    <source>
        <dbReference type="ARBA" id="ARBA00022692"/>
    </source>
</evidence>
<keyword evidence="3 6" id="KW-0812">Transmembrane</keyword>
<dbReference type="Gene3D" id="1.20.1250.20">
    <property type="entry name" value="MFS general substrate transporter like domains"/>
    <property type="match status" value="1"/>
</dbReference>
<dbReference type="RefSeq" id="WP_113025686.1">
    <property type="nucleotide sequence ID" value="NZ_CAWNWQ010000012.1"/>
</dbReference>
<dbReference type="AlphaFoldDB" id="A0A329VG73"/>
<keyword evidence="4 6" id="KW-1133">Transmembrane helix</keyword>
<organism evidence="8 9">
    <name type="scientific">Photorhabdus laumondii subsp. clarkei</name>
    <dbReference type="NCBI Taxonomy" id="2029685"/>
    <lineage>
        <taxon>Bacteria</taxon>
        <taxon>Pseudomonadati</taxon>
        <taxon>Pseudomonadota</taxon>
        <taxon>Gammaproteobacteria</taxon>
        <taxon>Enterobacterales</taxon>
        <taxon>Morganellaceae</taxon>
        <taxon>Photorhabdus</taxon>
    </lineage>
</organism>
<feature type="transmembrane region" description="Helical" evidence="6">
    <location>
        <begin position="21"/>
        <end position="43"/>
    </location>
</feature>
<feature type="domain" description="Major facilitator superfamily (MFS) profile" evidence="7">
    <location>
        <begin position="17"/>
        <end position="402"/>
    </location>
</feature>
<evidence type="ECO:0000256" key="2">
    <source>
        <dbReference type="ARBA" id="ARBA00022475"/>
    </source>
</evidence>
<evidence type="ECO:0000259" key="7">
    <source>
        <dbReference type="PROSITE" id="PS50850"/>
    </source>
</evidence>
<keyword evidence="5 6" id="KW-0472">Membrane</keyword>
<accession>A0A329VG73</accession>
<evidence type="ECO:0000313" key="8">
    <source>
        <dbReference type="EMBL" id="RAW90898.1"/>
    </source>
</evidence>
<protein>
    <submittedName>
        <fullName evidence="8">MFS transporter</fullName>
    </submittedName>
</protein>
<dbReference type="GO" id="GO:0005886">
    <property type="term" value="C:plasma membrane"/>
    <property type="evidence" value="ECO:0007669"/>
    <property type="project" value="UniProtKB-SubCell"/>
</dbReference>
<dbReference type="SUPFAM" id="SSF103473">
    <property type="entry name" value="MFS general substrate transporter"/>
    <property type="match status" value="1"/>
</dbReference>
<proteinExistence type="predicted"/>
<name>A0A329VG73_9GAMM</name>
<feature type="transmembrane region" description="Helical" evidence="6">
    <location>
        <begin position="177"/>
        <end position="195"/>
    </location>
</feature>
<evidence type="ECO:0000256" key="5">
    <source>
        <dbReference type="ARBA" id="ARBA00023136"/>
    </source>
</evidence>
<feature type="transmembrane region" description="Helical" evidence="6">
    <location>
        <begin position="55"/>
        <end position="75"/>
    </location>
</feature>
<feature type="transmembrane region" description="Helical" evidence="6">
    <location>
        <begin position="315"/>
        <end position="337"/>
    </location>
</feature>